<feature type="compositionally biased region" description="Low complexity" evidence="1">
    <location>
        <begin position="31"/>
        <end position="42"/>
    </location>
</feature>
<feature type="domain" description="Gag1-like clamp" evidence="2">
    <location>
        <begin position="124"/>
        <end position="341"/>
    </location>
</feature>
<dbReference type="InterPro" id="IPR053274">
    <property type="entry name" value="Fluconazole_resistance"/>
</dbReference>
<feature type="compositionally biased region" description="Polar residues" evidence="1">
    <location>
        <begin position="171"/>
        <end position="180"/>
    </location>
</feature>
<feature type="compositionally biased region" description="Low complexity" evidence="1">
    <location>
        <begin position="222"/>
        <end position="263"/>
    </location>
</feature>
<evidence type="ECO:0000259" key="2">
    <source>
        <dbReference type="Pfam" id="PF13259"/>
    </source>
</evidence>
<keyword evidence="4" id="KW-1185">Reference proteome</keyword>
<feature type="region of interest" description="Disordered" evidence="1">
    <location>
        <begin position="170"/>
        <end position="283"/>
    </location>
</feature>
<reference evidence="3 4" key="1">
    <citation type="submission" date="2016-03" db="EMBL/GenBank/DDBJ databases">
        <title>Draft genome sequence of the Fonsecaea monophora CBS 269.37.</title>
        <authorList>
            <person name="Bombassaro A."/>
            <person name="Vinicius W.A."/>
            <person name="De Hoog S."/>
            <person name="Sun J."/>
            <person name="Souza E.M."/>
            <person name="Raittz R.T."/>
            <person name="Costa F."/>
            <person name="Leao A.C."/>
            <person name="Tadra-Sfeir M.Z."/>
            <person name="Baura V."/>
            <person name="Balsanelli E."/>
            <person name="Pedrosa F.O."/>
            <person name="Moreno L.F."/>
            <person name="Steffens M.B."/>
            <person name="Xi L."/>
            <person name="Bocca A.L."/>
            <person name="Felipe M.S."/>
            <person name="Teixeira M."/>
            <person name="Telles Filho F.Q."/>
            <person name="Azevedo C.M."/>
            <person name="Gomes R."/>
            <person name="Vicente V.A."/>
        </authorList>
    </citation>
    <scope>NUCLEOTIDE SEQUENCE [LARGE SCALE GENOMIC DNA]</scope>
    <source>
        <strain evidence="3 4">CBS 269.37</strain>
    </source>
</reference>
<accession>A0A177FAF5</accession>
<dbReference type="RefSeq" id="XP_022513209.1">
    <property type="nucleotide sequence ID" value="XM_022654393.1"/>
</dbReference>
<evidence type="ECO:0000313" key="4">
    <source>
        <dbReference type="Proteomes" id="UP000077002"/>
    </source>
</evidence>
<evidence type="ECO:0000313" key="3">
    <source>
        <dbReference type="EMBL" id="OAG41257.1"/>
    </source>
</evidence>
<dbReference type="Proteomes" id="UP000077002">
    <property type="component" value="Unassembled WGS sequence"/>
</dbReference>
<feature type="compositionally biased region" description="Basic residues" evidence="1">
    <location>
        <begin position="380"/>
        <end position="391"/>
    </location>
</feature>
<sequence length="477" mass="52296">MAQSSPRPSLDGHSHASAPFFHTLTQRLRKSSNASSYSSDPTSPSPTDPTSRTEATRAARRMVLSMVQDDWEWPPPPSPTPLVNDGGRSPIPHREPLTYRLREEAQSDLELEELASRRRARSDPYKFESPEAVGAVIAERRRKRRKMQEDEMCWNEGLRTWIERRDAWTGALQQKPNSTKPTERRPSSATKRASYKSRLSQVFTGHKGDLPNSTDGGSTSWPGSPASPTPESSSADSVEAASATRTTTNTTAEPLSPSSTSQPPLSPLPTSPSSTEPGPWIPIYPPILPQDNIIRERIKPSAYPTIYSKIVVQGLTPNVPIPLCHMIPALVEGWKSEGNWPPQPSATLAQDLKKGRKSSTFAKWRKEHSDDQQNAQDSPHHHHHFLHHGHHGGGGGGGGGEVAAAIVSGPKDHQNAHDDGGRGHRVRRSIGMMRRVGSLLGGSMSSDGLDELGIEFRDQDEEEMGRNVALNRGLAHR</sequence>
<dbReference type="PANTHER" id="PTHR28065:SF1">
    <property type="entry name" value="DUF4050 DOMAIN-CONTAINING PROTEIN"/>
    <property type="match status" value="1"/>
</dbReference>
<dbReference type="OrthoDB" id="5422958at2759"/>
<feature type="region of interest" description="Disordered" evidence="1">
    <location>
        <begin position="1"/>
        <end position="104"/>
    </location>
</feature>
<dbReference type="AlphaFoldDB" id="A0A177FAF5"/>
<dbReference type="Pfam" id="PF13259">
    <property type="entry name" value="clamp_Gag1-like"/>
    <property type="match status" value="1"/>
</dbReference>
<organism evidence="3 4">
    <name type="scientific">Fonsecaea monophora</name>
    <dbReference type="NCBI Taxonomy" id="254056"/>
    <lineage>
        <taxon>Eukaryota</taxon>
        <taxon>Fungi</taxon>
        <taxon>Dikarya</taxon>
        <taxon>Ascomycota</taxon>
        <taxon>Pezizomycotina</taxon>
        <taxon>Eurotiomycetes</taxon>
        <taxon>Chaetothyriomycetidae</taxon>
        <taxon>Chaetothyriales</taxon>
        <taxon>Herpotrichiellaceae</taxon>
        <taxon>Fonsecaea</taxon>
    </lineage>
</organism>
<proteinExistence type="predicted"/>
<feature type="region of interest" description="Disordered" evidence="1">
    <location>
        <begin position="341"/>
        <end position="404"/>
    </location>
</feature>
<gene>
    <name evidence="3" type="ORF">AYO21_04420</name>
</gene>
<evidence type="ECO:0000256" key="1">
    <source>
        <dbReference type="SAM" id="MobiDB-lite"/>
    </source>
</evidence>
<protein>
    <recommendedName>
        <fullName evidence="2">Gag1-like clamp domain-containing protein</fullName>
    </recommendedName>
</protein>
<dbReference type="EMBL" id="LVKK01000025">
    <property type="protein sequence ID" value="OAG41257.1"/>
    <property type="molecule type" value="Genomic_DNA"/>
</dbReference>
<dbReference type="InterPro" id="IPR025124">
    <property type="entry name" value="Gag1-like_clamp"/>
</dbReference>
<name>A0A177FAF5_9EURO</name>
<feature type="compositionally biased region" description="Polar residues" evidence="1">
    <location>
        <begin position="211"/>
        <end position="221"/>
    </location>
</feature>
<feature type="compositionally biased region" description="Polar residues" evidence="1">
    <location>
        <begin position="187"/>
        <end position="203"/>
    </location>
</feature>
<feature type="compositionally biased region" description="Gly residues" evidence="1">
    <location>
        <begin position="392"/>
        <end position="401"/>
    </location>
</feature>
<feature type="compositionally biased region" description="Basic and acidic residues" evidence="1">
    <location>
        <begin position="92"/>
        <end position="104"/>
    </location>
</feature>
<dbReference type="PANTHER" id="PTHR28065">
    <property type="entry name" value="FREQUENIN"/>
    <property type="match status" value="1"/>
</dbReference>
<comment type="caution">
    <text evidence="3">The sequence shown here is derived from an EMBL/GenBank/DDBJ whole genome shotgun (WGS) entry which is preliminary data.</text>
</comment>
<dbReference type="GeneID" id="34599590"/>